<dbReference type="PANTHER" id="PTHR32305">
    <property type="match status" value="1"/>
</dbReference>
<dbReference type="InterPro" id="IPR006530">
    <property type="entry name" value="YD"/>
</dbReference>
<dbReference type="RefSeq" id="WP_132143690.1">
    <property type="nucleotide sequence ID" value="NZ_SMCS01000003.1"/>
</dbReference>
<dbReference type="NCBIfam" id="TIGR01643">
    <property type="entry name" value="YD_repeat_2x"/>
    <property type="match status" value="4"/>
</dbReference>
<evidence type="ECO:0000256" key="3">
    <source>
        <dbReference type="SAM" id="SignalP"/>
    </source>
</evidence>
<gene>
    <name evidence="6" type="ORF">EC912_103437</name>
</gene>
<dbReference type="InterPro" id="IPR031325">
    <property type="entry name" value="RHS_repeat"/>
</dbReference>
<dbReference type="Pfam" id="PF20148">
    <property type="entry name" value="DUF6531"/>
    <property type="match status" value="1"/>
</dbReference>
<dbReference type="PRINTS" id="PR00394">
    <property type="entry name" value="RHSPROTEIN"/>
</dbReference>
<reference evidence="6 7" key="1">
    <citation type="submission" date="2019-03" db="EMBL/GenBank/DDBJ databases">
        <title>Above-ground endophytic microbial communities from plants in different locations in the United States.</title>
        <authorList>
            <person name="Frank C."/>
        </authorList>
    </citation>
    <scope>NUCLEOTIDE SEQUENCE [LARGE SCALE GENOMIC DNA]</scope>
    <source>
        <strain evidence="6 7">LP_13_YM</strain>
    </source>
</reference>
<dbReference type="InterPro" id="IPR045351">
    <property type="entry name" value="DUF6531"/>
</dbReference>
<dbReference type="EMBL" id="SMCS01000003">
    <property type="protein sequence ID" value="TCV94944.1"/>
    <property type="molecule type" value="Genomic_DNA"/>
</dbReference>
<evidence type="ECO:0000256" key="2">
    <source>
        <dbReference type="SAM" id="MobiDB-lite"/>
    </source>
</evidence>
<evidence type="ECO:0000259" key="4">
    <source>
        <dbReference type="Pfam" id="PF20148"/>
    </source>
</evidence>
<keyword evidence="3" id="KW-0732">Signal</keyword>
<evidence type="ECO:0000256" key="1">
    <source>
        <dbReference type="ARBA" id="ARBA00022737"/>
    </source>
</evidence>
<organism evidence="6 7">
    <name type="scientific">Luteibacter rhizovicinus</name>
    <dbReference type="NCBI Taxonomy" id="242606"/>
    <lineage>
        <taxon>Bacteria</taxon>
        <taxon>Pseudomonadati</taxon>
        <taxon>Pseudomonadota</taxon>
        <taxon>Gammaproteobacteria</taxon>
        <taxon>Lysobacterales</taxon>
        <taxon>Rhodanobacteraceae</taxon>
        <taxon>Luteibacter</taxon>
    </lineage>
</organism>
<feature type="domain" description="Teneurin-like YD-shell" evidence="5">
    <location>
        <begin position="827"/>
        <end position="1371"/>
    </location>
</feature>
<accession>A0A4R3YUB5</accession>
<dbReference type="Gene3D" id="2.180.10.10">
    <property type="entry name" value="RHS repeat-associated core"/>
    <property type="match status" value="3"/>
</dbReference>
<feature type="chain" id="PRO_5020294197" evidence="3">
    <location>
        <begin position="20"/>
        <end position="1537"/>
    </location>
</feature>
<name>A0A4R3YUB5_9GAMM</name>
<protein>
    <submittedName>
        <fullName evidence="6">RHS repeat-associated protein</fullName>
    </submittedName>
</protein>
<feature type="signal peptide" evidence="3">
    <location>
        <begin position="1"/>
        <end position="19"/>
    </location>
</feature>
<feature type="region of interest" description="Disordered" evidence="2">
    <location>
        <begin position="147"/>
        <end position="200"/>
    </location>
</feature>
<dbReference type="PANTHER" id="PTHR32305:SF15">
    <property type="entry name" value="PROTEIN RHSA-RELATED"/>
    <property type="match status" value="1"/>
</dbReference>
<keyword evidence="7" id="KW-1185">Reference proteome</keyword>
<dbReference type="Proteomes" id="UP000295645">
    <property type="component" value="Unassembled WGS sequence"/>
</dbReference>
<proteinExistence type="predicted"/>
<dbReference type="InterPro" id="IPR022385">
    <property type="entry name" value="Rhs_assc_core"/>
</dbReference>
<evidence type="ECO:0000313" key="7">
    <source>
        <dbReference type="Proteomes" id="UP000295645"/>
    </source>
</evidence>
<keyword evidence="1" id="KW-0677">Repeat</keyword>
<dbReference type="InterPro" id="IPR050708">
    <property type="entry name" value="T6SS_VgrG/RHS"/>
</dbReference>
<dbReference type="NCBIfam" id="TIGR03696">
    <property type="entry name" value="Rhs_assc_core"/>
    <property type="match status" value="1"/>
</dbReference>
<sequence length="1537" mass="162653">MKRIWIFLVLSLLSPLLDAQNYNAVSTFDGTRRQWDGPTAQAWTENATAAAWTSYFSSVGSPEYCWLADWREDPSGDSYNPPLHTTQMVADAHCVIPLPGWPPELLYTNFASYSIYTCDAGYHWGEDPSHAGSYGCQFGDYEPGQNNGPGAGCDGGEGHDGDGGKSGAGSPSCEQTQGASELGLPQAGDPINTATGNKYIQEDDFTPDPWLTFRRFYNSSPSGISTSMGSRWSHSFNRSLSRYSDGAPTLVVNRPNGVRETFQKTSGATWTTTANNPDLLTETDDSQGHAIGYTLSVAALHHSETYSADGRLLTIQDQTGQVATLAYSDASTDATVAPKPGLLLTVTAPNGRQLSLTYNSDARVRQITEPDGGTLVYTYDSAGNLTFVQYPDGKTRQYLYNEFALSNSGNLPLAMTGIVDENGVRYEDTAFDSLGRATSTQFSAGVGKISITYNADGTSDVTYPLGGGSHQAYTMVQGLARVATLDKPCGECGQPFQTRTYDANSRPATYTDFNGNVTAVTYDANGLMTQKVDAQGKPDQRTIDTTWNTTLRVPLLRTVKDNAGNLVSKEGWDYNASGLTTAACLIDPVAAPSYTCSASGTAPASVRRSLMTYCSLVDTTTCPLLGLLLTVDGPRTDVTDTLSYAYYLTTDESGCATLGGSCHHLGDLKSVADGMGLVTTYISYDKAGRVTRVKDPNGVLTDFTYTPRGWLATTTVRANASGTASALDAITTVTYNADGTVHQVRDADGVTVTYTYDAAHHLTDITDALGNRIHYTLDAGGNRTSEQVQDPTGVVTRSLGRTFNTLGQLMTLSDGLNRTVFSAGFTDSFDGNGNLVHSQDGLSVQRKQVFDGLNRLVSTLKDYQGTNTATANSQSVRTFDALDRVTGFSDPDGLNTTYDIDALGNVTGLHSPDTGTTTRGFDIGGNPTSSVDATNIATTSTFDAVGRLTAITYPDTTLNVAYKFDEADSVTGCTGSAGNGRLTRVIEGSGGIIYCYDQRGNVIKKQQTVGTVTTTTSYTWTLGNRLSSTSTSNGTVVTYARDANGRITTVAATPSGGTATTVASNVIYRPFGSIASYVLGNGQTVTRTYDANGQLTDIASTAFSLHLARDTMGNVTALGDTVRASPATETYVYDPLYRLTNVNSGSGAAIEAYTYNKTGDRLSKTAPGLLAGTYSYQSGTHRLTGVGTTTREVDARGNTTANVLASGAFGYGYNQRNRLTVVQNSGTTVGTYVLNALGQRIQKTAGGVTTRFDYDEASHLLTESVGTTTRDYVWMDDLPVSIVDQDGTVTGINYVYADGLGSPRVVTNGSSATLWQLPYASNPFGENTPVSATSYTLNLRFPGQYFDAESGMAYNIHRDYDAASGRYLQSDPIGITAGPGTYIYSHNTPLVSMDPLGLDDSAAMYNPGFWGRPPPAAPDYYHASIGTYVGTLSLTLTRSGALYIGFGAAYTGAANMVSGKFGGSVTSGLLSGCDHSAAAVDDFVNGASTGASGFYGLGGGISYNSSGSSLETGFGTPGGSYQAVENNVPVLSTGLSW</sequence>
<evidence type="ECO:0000313" key="6">
    <source>
        <dbReference type="EMBL" id="TCV94944.1"/>
    </source>
</evidence>
<feature type="domain" description="DUF6531" evidence="4">
    <location>
        <begin position="188"/>
        <end position="262"/>
    </location>
</feature>
<dbReference type="OrthoDB" id="9816400at2"/>
<evidence type="ECO:0000259" key="5">
    <source>
        <dbReference type="Pfam" id="PF25023"/>
    </source>
</evidence>
<dbReference type="Pfam" id="PF25023">
    <property type="entry name" value="TEN_YD-shell"/>
    <property type="match status" value="1"/>
</dbReference>
<dbReference type="InterPro" id="IPR056823">
    <property type="entry name" value="TEN-like_YD-shell"/>
</dbReference>
<comment type="caution">
    <text evidence="6">The sequence shown here is derived from an EMBL/GenBank/DDBJ whole genome shotgun (WGS) entry which is preliminary data.</text>
</comment>
<dbReference type="Pfam" id="PF05593">
    <property type="entry name" value="RHS_repeat"/>
    <property type="match status" value="4"/>
</dbReference>